<feature type="region of interest" description="Disordered" evidence="5">
    <location>
        <begin position="355"/>
        <end position="377"/>
    </location>
</feature>
<evidence type="ECO:0000256" key="3">
    <source>
        <dbReference type="ARBA" id="ARBA00023242"/>
    </source>
</evidence>
<keyword evidence="3" id="KW-0539">Nucleus</keyword>
<feature type="region of interest" description="Disordered" evidence="5">
    <location>
        <begin position="1"/>
        <end position="90"/>
    </location>
</feature>
<evidence type="ECO:0000256" key="5">
    <source>
        <dbReference type="SAM" id="MobiDB-lite"/>
    </source>
</evidence>
<dbReference type="Proteomes" id="UP001296104">
    <property type="component" value="Unassembled WGS sequence"/>
</dbReference>
<feature type="domain" description="RRM" evidence="6">
    <location>
        <begin position="146"/>
        <end position="229"/>
    </location>
</feature>
<feature type="region of interest" description="Disordered" evidence="5">
    <location>
        <begin position="102"/>
        <end position="146"/>
    </location>
</feature>
<dbReference type="InterPro" id="IPR012677">
    <property type="entry name" value="Nucleotide-bd_a/b_plait_sf"/>
</dbReference>
<dbReference type="SUPFAM" id="SSF54928">
    <property type="entry name" value="RNA-binding domain, RBD"/>
    <property type="match status" value="1"/>
</dbReference>
<dbReference type="AlphaFoldDB" id="A0AAI8YTW0"/>
<feature type="compositionally biased region" description="Acidic residues" evidence="5">
    <location>
        <begin position="68"/>
        <end position="83"/>
    </location>
</feature>
<dbReference type="InterPro" id="IPR000504">
    <property type="entry name" value="RRM_dom"/>
</dbReference>
<evidence type="ECO:0000256" key="2">
    <source>
        <dbReference type="ARBA" id="ARBA00022884"/>
    </source>
</evidence>
<protein>
    <submittedName>
        <fullName evidence="7">RNA-binding domain-containing</fullName>
    </submittedName>
</protein>
<evidence type="ECO:0000256" key="1">
    <source>
        <dbReference type="ARBA" id="ARBA00004604"/>
    </source>
</evidence>
<evidence type="ECO:0000313" key="8">
    <source>
        <dbReference type="Proteomes" id="UP001296104"/>
    </source>
</evidence>
<dbReference type="GO" id="GO:0005730">
    <property type="term" value="C:nucleolus"/>
    <property type="evidence" value="ECO:0007669"/>
    <property type="project" value="UniProtKB-SubCell"/>
</dbReference>
<name>A0AAI8YTW0_9PEZI</name>
<organism evidence="7 8">
    <name type="scientific">Lecanosticta acicola</name>
    <dbReference type="NCBI Taxonomy" id="111012"/>
    <lineage>
        <taxon>Eukaryota</taxon>
        <taxon>Fungi</taxon>
        <taxon>Dikarya</taxon>
        <taxon>Ascomycota</taxon>
        <taxon>Pezizomycotina</taxon>
        <taxon>Dothideomycetes</taxon>
        <taxon>Dothideomycetidae</taxon>
        <taxon>Mycosphaerellales</taxon>
        <taxon>Mycosphaerellaceae</taxon>
        <taxon>Lecanosticta</taxon>
    </lineage>
</organism>
<comment type="caution">
    <text evidence="7">The sequence shown here is derived from an EMBL/GenBank/DDBJ whole genome shotgun (WGS) entry which is preliminary data.</text>
</comment>
<accession>A0AAI8YTW0</accession>
<proteinExistence type="predicted"/>
<dbReference type="EMBL" id="CAVMBE010000008">
    <property type="protein sequence ID" value="CAK3866347.1"/>
    <property type="molecule type" value="Genomic_DNA"/>
</dbReference>
<feature type="compositionally biased region" description="Acidic residues" evidence="5">
    <location>
        <begin position="103"/>
        <end position="114"/>
    </location>
</feature>
<dbReference type="Pfam" id="PF00076">
    <property type="entry name" value="RRM_1"/>
    <property type="match status" value="1"/>
</dbReference>
<dbReference type="Gene3D" id="3.30.70.330">
    <property type="match status" value="1"/>
</dbReference>
<feature type="compositionally biased region" description="Basic residues" evidence="5">
    <location>
        <begin position="368"/>
        <end position="377"/>
    </location>
</feature>
<dbReference type="CDD" id="cd12307">
    <property type="entry name" value="RRM_NIFK_like"/>
    <property type="match status" value="1"/>
</dbReference>
<evidence type="ECO:0000259" key="6">
    <source>
        <dbReference type="PROSITE" id="PS50102"/>
    </source>
</evidence>
<reference evidence="7" key="1">
    <citation type="submission" date="2023-11" db="EMBL/GenBank/DDBJ databases">
        <authorList>
            <person name="Alioto T."/>
            <person name="Alioto T."/>
            <person name="Gomez Garrido J."/>
        </authorList>
    </citation>
    <scope>NUCLEOTIDE SEQUENCE</scope>
</reference>
<dbReference type="PROSITE" id="PS50102">
    <property type="entry name" value="RRM"/>
    <property type="match status" value="1"/>
</dbReference>
<gene>
    <name evidence="7" type="ORF">LECACI_7A001906</name>
</gene>
<evidence type="ECO:0000256" key="4">
    <source>
        <dbReference type="PROSITE-ProRule" id="PRU00176"/>
    </source>
</evidence>
<dbReference type="InterPro" id="IPR035979">
    <property type="entry name" value="RBD_domain_sf"/>
</dbReference>
<keyword evidence="2 4" id="KW-0694">RNA-binding</keyword>
<feature type="compositionally biased region" description="Basic and acidic residues" evidence="5">
    <location>
        <begin position="44"/>
        <end position="54"/>
    </location>
</feature>
<keyword evidence="8" id="KW-1185">Reference proteome</keyword>
<comment type="subcellular location">
    <subcellularLocation>
        <location evidence="1">Nucleus</location>
        <location evidence="1">Nucleolus</location>
    </subcellularLocation>
</comment>
<dbReference type="GO" id="GO:0003723">
    <property type="term" value="F:RNA binding"/>
    <property type="evidence" value="ECO:0007669"/>
    <property type="project" value="UniProtKB-UniRule"/>
</dbReference>
<evidence type="ECO:0000313" key="7">
    <source>
        <dbReference type="EMBL" id="CAK3866347.1"/>
    </source>
</evidence>
<sequence length="377" mass="41844">MSADTKTRKRKSGDDVVSKAKKVKTTTTKSAERPAPLKSALKKSKVEKVEEEKPKGKKPKKKSSEVVEQPDDEADTIVSDADEGGAALTADQTAALLAGFSSDSEEDGEEEDGIEISKLPAAPTTGEVQKRIEKAASNQDPESTPGVVFLGRIPHGFYEPQMRSYFSQFGVITHLRLGRNKKTGKSQHHAFVEFESAAVADIVAKTMDKYLLFGHILQCRRVPAEQVKENMWKNSSGVKRGKVRPRNRIEGTKLRKGMDREGWEKRNGREENRRREKLEKLAEMDYEFEVPELKKVESVPVKAKAIEDTQTGAEDDDGVKLIEGKKEEVAPGVEKEVEKVVKAKPTELVEEKTIKRKSKATGATTTTTKKRKTKLAA</sequence>
<dbReference type="PANTHER" id="PTHR46754">
    <property type="entry name" value="MKI67 FHA DOMAIN-INTERACTING NUCLEOLAR PHOSPHOPROTEIN"/>
    <property type="match status" value="1"/>
</dbReference>
<dbReference type="SMART" id="SM00360">
    <property type="entry name" value="RRM"/>
    <property type="match status" value="1"/>
</dbReference>